<dbReference type="Gene3D" id="1.20.1280.50">
    <property type="match status" value="1"/>
</dbReference>
<dbReference type="SUPFAM" id="SSF81383">
    <property type="entry name" value="F-box domain"/>
    <property type="match status" value="1"/>
</dbReference>
<evidence type="ECO:0000259" key="1">
    <source>
        <dbReference type="Pfam" id="PF12937"/>
    </source>
</evidence>
<protein>
    <recommendedName>
        <fullName evidence="1">F-box domain-containing protein</fullName>
    </recommendedName>
</protein>
<keyword evidence="3" id="KW-1185">Reference proteome</keyword>
<feature type="domain" description="F-box" evidence="1">
    <location>
        <begin position="23"/>
        <end position="78"/>
    </location>
</feature>
<dbReference type="OrthoDB" id="2269034at2759"/>
<gene>
    <name evidence="2" type="ORF">BDQ12DRAFT_374820</name>
</gene>
<evidence type="ECO:0000313" key="2">
    <source>
        <dbReference type="EMBL" id="TFK34289.1"/>
    </source>
</evidence>
<name>A0A5C3LM93_9AGAR</name>
<proteinExistence type="predicted"/>
<dbReference type="AlphaFoldDB" id="A0A5C3LM93"/>
<evidence type="ECO:0000313" key="3">
    <source>
        <dbReference type="Proteomes" id="UP000308652"/>
    </source>
</evidence>
<reference evidence="2 3" key="1">
    <citation type="journal article" date="2019" name="Nat. Ecol. Evol.">
        <title>Megaphylogeny resolves global patterns of mushroom evolution.</title>
        <authorList>
            <person name="Varga T."/>
            <person name="Krizsan K."/>
            <person name="Foldi C."/>
            <person name="Dima B."/>
            <person name="Sanchez-Garcia M."/>
            <person name="Sanchez-Ramirez S."/>
            <person name="Szollosi G.J."/>
            <person name="Szarkandi J.G."/>
            <person name="Papp V."/>
            <person name="Albert L."/>
            <person name="Andreopoulos W."/>
            <person name="Angelini C."/>
            <person name="Antonin V."/>
            <person name="Barry K.W."/>
            <person name="Bougher N.L."/>
            <person name="Buchanan P."/>
            <person name="Buyck B."/>
            <person name="Bense V."/>
            <person name="Catcheside P."/>
            <person name="Chovatia M."/>
            <person name="Cooper J."/>
            <person name="Damon W."/>
            <person name="Desjardin D."/>
            <person name="Finy P."/>
            <person name="Geml J."/>
            <person name="Haridas S."/>
            <person name="Hughes K."/>
            <person name="Justo A."/>
            <person name="Karasinski D."/>
            <person name="Kautmanova I."/>
            <person name="Kiss B."/>
            <person name="Kocsube S."/>
            <person name="Kotiranta H."/>
            <person name="LaButti K.M."/>
            <person name="Lechner B.E."/>
            <person name="Liimatainen K."/>
            <person name="Lipzen A."/>
            <person name="Lukacs Z."/>
            <person name="Mihaltcheva S."/>
            <person name="Morgado L.N."/>
            <person name="Niskanen T."/>
            <person name="Noordeloos M.E."/>
            <person name="Ohm R.A."/>
            <person name="Ortiz-Santana B."/>
            <person name="Ovrebo C."/>
            <person name="Racz N."/>
            <person name="Riley R."/>
            <person name="Savchenko A."/>
            <person name="Shiryaev A."/>
            <person name="Soop K."/>
            <person name="Spirin V."/>
            <person name="Szebenyi C."/>
            <person name="Tomsovsky M."/>
            <person name="Tulloss R.E."/>
            <person name="Uehling J."/>
            <person name="Grigoriev I.V."/>
            <person name="Vagvolgyi C."/>
            <person name="Papp T."/>
            <person name="Martin F.M."/>
            <person name="Miettinen O."/>
            <person name="Hibbett D.S."/>
            <person name="Nagy L.G."/>
        </authorList>
    </citation>
    <scope>NUCLEOTIDE SEQUENCE [LARGE SCALE GENOMIC DNA]</scope>
    <source>
        <strain evidence="2 3">CBS 166.37</strain>
    </source>
</reference>
<dbReference type="EMBL" id="ML213634">
    <property type="protein sequence ID" value="TFK34289.1"/>
    <property type="molecule type" value="Genomic_DNA"/>
</dbReference>
<dbReference type="Proteomes" id="UP000308652">
    <property type="component" value="Unassembled WGS sequence"/>
</dbReference>
<dbReference type="Pfam" id="PF12937">
    <property type="entry name" value="F-box-like"/>
    <property type="match status" value="1"/>
</dbReference>
<sequence length="93" mass="10449">MQIYTFPRRSTFIYTGPPSRIGINTLPIEILGEIFTHCVPLRRAVASPDIAPLLLCHVCSHWRTVAFATPHLWSTLSIADIKRPWPNAALLSL</sequence>
<organism evidence="2 3">
    <name type="scientific">Crucibulum laeve</name>
    <dbReference type="NCBI Taxonomy" id="68775"/>
    <lineage>
        <taxon>Eukaryota</taxon>
        <taxon>Fungi</taxon>
        <taxon>Dikarya</taxon>
        <taxon>Basidiomycota</taxon>
        <taxon>Agaricomycotina</taxon>
        <taxon>Agaricomycetes</taxon>
        <taxon>Agaricomycetidae</taxon>
        <taxon>Agaricales</taxon>
        <taxon>Agaricineae</taxon>
        <taxon>Nidulariaceae</taxon>
        <taxon>Crucibulum</taxon>
    </lineage>
</organism>
<accession>A0A5C3LM93</accession>
<dbReference type="InterPro" id="IPR001810">
    <property type="entry name" value="F-box_dom"/>
</dbReference>
<dbReference type="InterPro" id="IPR036047">
    <property type="entry name" value="F-box-like_dom_sf"/>
</dbReference>